<dbReference type="RefSeq" id="WP_083163239.1">
    <property type="nucleotide sequence ID" value="NZ_MVHF01000007.1"/>
</dbReference>
<dbReference type="CDD" id="cd06661">
    <property type="entry name" value="GGCT_like"/>
    <property type="match status" value="1"/>
</dbReference>
<gene>
    <name evidence="2" type="ORF">BST13_10165</name>
</gene>
<dbReference type="AlphaFoldDB" id="A0A1X0B4B0"/>
<comment type="caution">
    <text evidence="2">The sequence shown here is derived from an EMBL/GenBank/DDBJ whole genome shotgun (WGS) entry which is preliminary data.</text>
</comment>
<evidence type="ECO:0000259" key="1">
    <source>
        <dbReference type="Pfam" id="PF06094"/>
    </source>
</evidence>
<dbReference type="Proteomes" id="UP000192448">
    <property type="component" value="Unassembled WGS sequence"/>
</dbReference>
<evidence type="ECO:0000313" key="3">
    <source>
        <dbReference type="Proteomes" id="UP000192448"/>
    </source>
</evidence>
<protein>
    <recommendedName>
        <fullName evidence="1">Gamma-glutamylcyclotransferase AIG2-like domain-containing protein</fullName>
    </recommendedName>
</protein>
<proteinExistence type="predicted"/>
<dbReference type="Pfam" id="PF06094">
    <property type="entry name" value="GGACT"/>
    <property type="match status" value="1"/>
</dbReference>
<dbReference type="EMBL" id="MVHF01000007">
    <property type="protein sequence ID" value="ORA37045.1"/>
    <property type="molecule type" value="Genomic_DNA"/>
</dbReference>
<name>A0A1X0B4B0_9MYCO</name>
<dbReference type="InterPro" id="IPR036568">
    <property type="entry name" value="GGCT-like_sf"/>
</dbReference>
<dbReference type="SUPFAM" id="SSF110857">
    <property type="entry name" value="Gamma-glutamyl cyclotransferase-like"/>
    <property type="match status" value="1"/>
</dbReference>
<evidence type="ECO:0000313" key="2">
    <source>
        <dbReference type="EMBL" id="ORA37045.1"/>
    </source>
</evidence>
<dbReference type="Gene3D" id="3.10.490.10">
    <property type="entry name" value="Gamma-glutamyl cyclotransferase-like"/>
    <property type="match status" value="1"/>
</dbReference>
<feature type="domain" description="Gamma-glutamylcyclotransferase AIG2-like" evidence="1">
    <location>
        <begin position="15"/>
        <end position="115"/>
    </location>
</feature>
<dbReference type="InterPro" id="IPR009288">
    <property type="entry name" value="AIG2-like_dom"/>
</dbReference>
<reference evidence="2 3" key="1">
    <citation type="submission" date="2017-02" db="EMBL/GenBank/DDBJ databases">
        <title>The new phylogeny of genus Mycobacterium.</title>
        <authorList>
            <person name="Tortoli E."/>
            <person name="Trovato A."/>
            <person name="Cirillo D.M."/>
        </authorList>
    </citation>
    <scope>NUCLEOTIDE SEQUENCE [LARGE SCALE GENOMIC DNA]</scope>
    <source>
        <strain evidence="2 3">RW6</strain>
    </source>
</reference>
<dbReference type="OrthoDB" id="5070127at2"/>
<accession>A0A1X0B4B0</accession>
<keyword evidence="3" id="KW-1185">Reference proteome</keyword>
<sequence length="130" mass="14151">MSTADRLGLEHRLATYGTLAPGHSNAHVLDGLPGTWTRGSVRGHLHEPGWRIYPGIVLDDSGPEVAVHVFASPELPAHWRRLDEFEGPGYRRVPVSVNSETGEVAAYVYALVEDPARGPAESEQDAETSR</sequence>
<organism evidence="2 3">
    <name type="scientific">Mycobacterium aquaticum</name>
    <dbReference type="NCBI Taxonomy" id="1927124"/>
    <lineage>
        <taxon>Bacteria</taxon>
        <taxon>Bacillati</taxon>
        <taxon>Actinomycetota</taxon>
        <taxon>Actinomycetes</taxon>
        <taxon>Mycobacteriales</taxon>
        <taxon>Mycobacteriaceae</taxon>
        <taxon>Mycobacterium</taxon>
    </lineage>
</organism>
<dbReference type="InterPro" id="IPR013024">
    <property type="entry name" value="GGCT-like"/>
</dbReference>
<dbReference type="STRING" id="1927124.BST13_10165"/>